<dbReference type="AlphaFoldDB" id="A0A419W634"/>
<dbReference type="PANTHER" id="PTHR11069:SF23">
    <property type="entry name" value="LYSOSOMAL ACID GLUCOSYLCERAMIDASE"/>
    <property type="match status" value="1"/>
</dbReference>
<dbReference type="Gene3D" id="2.60.40.1180">
    <property type="entry name" value="Golgi alpha-mannosidase II"/>
    <property type="match status" value="1"/>
</dbReference>
<feature type="chain" id="PRO_5019474588" evidence="5">
    <location>
        <begin position="22"/>
        <end position="491"/>
    </location>
</feature>
<dbReference type="InterPro" id="IPR033453">
    <property type="entry name" value="Glyco_hydro_30_TIM-barrel"/>
</dbReference>
<keyword evidence="4" id="KW-0326">Glycosidase</keyword>
<dbReference type="OrthoDB" id="9806701at2"/>
<dbReference type="InterPro" id="IPR017853">
    <property type="entry name" value="GH"/>
</dbReference>
<evidence type="ECO:0000313" key="8">
    <source>
        <dbReference type="Proteomes" id="UP000283387"/>
    </source>
</evidence>
<keyword evidence="3 4" id="KW-0378">Hydrolase</keyword>
<dbReference type="PANTHER" id="PTHR11069">
    <property type="entry name" value="GLUCOSYLCERAMIDASE"/>
    <property type="match status" value="1"/>
</dbReference>
<evidence type="ECO:0000256" key="1">
    <source>
        <dbReference type="ARBA" id="ARBA00005382"/>
    </source>
</evidence>
<keyword evidence="2 5" id="KW-0732">Signal</keyword>
<proteinExistence type="inferred from homology"/>
<dbReference type="GO" id="GO:0016020">
    <property type="term" value="C:membrane"/>
    <property type="evidence" value="ECO:0007669"/>
    <property type="project" value="GOC"/>
</dbReference>
<gene>
    <name evidence="7" type="ORF">BC643_1252</name>
</gene>
<feature type="domain" description="Glycosyl hydrolase family 30 TIM-barrel" evidence="6">
    <location>
        <begin position="65"/>
        <end position="173"/>
    </location>
</feature>
<dbReference type="Pfam" id="PF02055">
    <property type="entry name" value="Glyco_hydro_30"/>
    <property type="match status" value="2"/>
</dbReference>
<dbReference type="RefSeq" id="WP_120272265.1">
    <property type="nucleotide sequence ID" value="NZ_RAPN01000001.1"/>
</dbReference>
<dbReference type="EMBL" id="RAPN01000001">
    <property type="protein sequence ID" value="RKD90907.1"/>
    <property type="molecule type" value="Genomic_DNA"/>
</dbReference>
<evidence type="ECO:0000256" key="2">
    <source>
        <dbReference type="ARBA" id="ARBA00022729"/>
    </source>
</evidence>
<organism evidence="7 8">
    <name type="scientific">Mangrovibacterium diazotrophicum</name>
    <dbReference type="NCBI Taxonomy" id="1261403"/>
    <lineage>
        <taxon>Bacteria</taxon>
        <taxon>Pseudomonadati</taxon>
        <taxon>Bacteroidota</taxon>
        <taxon>Bacteroidia</taxon>
        <taxon>Marinilabiliales</taxon>
        <taxon>Prolixibacteraceae</taxon>
        <taxon>Mangrovibacterium</taxon>
    </lineage>
</organism>
<evidence type="ECO:0000313" key="7">
    <source>
        <dbReference type="EMBL" id="RKD90907.1"/>
    </source>
</evidence>
<feature type="domain" description="Glycosyl hydrolase family 30 TIM-barrel" evidence="6">
    <location>
        <begin position="221"/>
        <end position="424"/>
    </location>
</feature>
<evidence type="ECO:0000256" key="5">
    <source>
        <dbReference type="SAM" id="SignalP"/>
    </source>
</evidence>
<reference evidence="7 8" key="1">
    <citation type="submission" date="2018-09" db="EMBL/GenBank/DDBJ databases">
        <title>Genomic Encyclopedia of Archaeal and Bacterial Type Strains, Phase II (KMG-II): from individual species to whole genera.</title>
        <authorList>
            <person name="Goeker M."/>
        </authorList>
    </citation>
    <scope>NUCLEOTIDE SEQUENCE [LARGE SCALE GENOMIC DNA]</scope>
    <source>
        <strain evidence="7 8">DSM 27148</strain>
    </source>
</reference>
<dbReference type="GO" id="GO:0004348">
    <property type="term" value="F:glucosylceramidase activity"/>
    <property type="evidence" value="ECO:0007669"/>
    <property type="project" value="InterPro"/>
</dbReference>
<dbReference type="Gene3D" id="3.20.20.80">
    <property type="entry name" value="Glycosidases"/>
    <property type="match status" value="1"/>
</dbReference>
<dbReference type="SUPFAM" id="SSF51445">
    <property type="entry name" value="(Trans)glycosidases"/>
    <property type="match status" value="1"/>
</dbReference>
<accession>A0A419W634</accession>
<evidence type="ECO:0000256" key="3">
    <source>
        <dbReference type="ARBA" id="ARBA00022801"/>
    </source>
</evidence>
<keyword evidence="8" id="KW-1185">Reference proteome</keyword>
<comment type="caution">
    <text evidence="7">The sequence shown here is derived from an EMBL/GenBank/DDBJ whole genome shotgun (WGS) entry which is preliminary data.</text>
</comment>
<comment type="similarity">
    <text evidence="1 4">Belongs to the glycosyl hydrolase 30 family.</text>
</comment>
<dbReference type="GO" id="GO:0006680">
    <property type="term" value="P:glucosylceramide catabolic process"/>
    <property type="evidence" value="ECO:0007669"/>
    <property type="project" value="TreeGrafter"/>
</dbReference>
<dbReference type="InterPro" id="IPR013780">
    <property type="entry name" value="Glyco_hydro_b"/>
</dbReference>
<evidence type="ECO:0000259" key="6">
    <source>
        <dbReference type="Pfam" id="PF02055"/>
    </source>
</evidence>
<dbReference type="Proteomes" id="UP000283387">
    <property type="component" value="Unassembled WGS sequence"/>
</dbReference>
<feature type="signal peptide" evidence="5">
    <location>
        <begin position="1"/>
        <end position="21"/>
    </location>
</feature>
<protein>
    <submittedName>
        <fullName evidence="7">Glucosylceramidase</fullName>
    </submittedName>
</protein>
<sequence>MCIRKIFALLVFASASFVLNAQSVSWVSSTENNTWEQKTLKLEKAAAISPVLELNGDEELLTFKAWGTCFNERGWDALNLLPRNQQETILSQLFSPDGDLRFSIGRFSINANDYARDWYSCDEVSGDFQLKYFNIDRDKTTLIPFIKAAQEKNPDLTFWISPWSPPSWMKINHYYSVVSNADHNKLDPKLNYLLFEDSEKTYEGVFPAKLAVNDYFIQDPRYLQTYANYFCKFIDAYAAEGIPVNQVMFQNEAWSYTPYPGCAWTPDGIIRFNTEYLAPTLKKQHPEVDLYFGTINTNHYEVIDEVLSDPRMPETFKGVGFQWEGGQILPRIREKYPNYKYVQTESECGWGSFDWGAAEHTFNLINHYLGNGCEEYTFWNAILADDGVSGWGWKQNALIRVDSEAKTATYTPEYFAVKHYTHFLSSGSRIMAFKKGKEDKMPVMVVKNPQGQYVVFAGNFNEESKSMTVKLGARFLEVSLKAHSLNTFEVK</sequence>
<evidence type="ECO:0000256" key="4">
    <source>
        <dbReference type="RuleBase" id="RU361188"/>
    </source>
</evidence>
<name>A0A419W634_9BACT</name>
<dbReference type="InterPro" id="IPR001139">
    <property type="entry name" value="Glyco_hydro_30"/>
</dbReference>